<evidence type="ECO:0000313" key="2">
    <source>
        <dbReference type="Proteomes" id="UP000765509"/>
    </source>
</evidence>
<reference evidence="1" key="1">
    <citation type="submission" date="2021-03" db="EMBL/GenBank/DDBJ databases">
        <title>Draft genome sequence of rust myrtle Austropuccinia psidii MF-1, a brazilian biotype.</title>
        <authorList>
            <person name="Quecine M.C."/>
            <person name="Pachon D.M.R."/>
            <person name="Bonatelli M.L."/>
            <person name="Correr F.H."/>
            <person name="Franceschini L.M."/>
            <person name="Leite T.F."/>
            <person name="Margarido G.R.A."/>
            <person name="Almeida C.A."/>
            <person name="Ferrarezi J.A."/>
            <person name="Labate C.A."/>
        </authorList>
    </citation>
    <scope>NUCLEOTIDE SEQUENCE</scope>
    <source>
        <strain evidence="1">MF-1</strain>
    </source>
</reference>
<protein>
    <recommendedName>
        <fullName evidence="3">Reverse transcriptase Ty1/copia-type domain-containing protein</fullName>
    </recommendedName>
</protein>
<evidence type="ECO:0008006" key="3">
    <source>
        <dbReference type="Google" id="ProtNLM"/>
    </source>
</evidence>
<dbReference type="Proteomes" id="UP000765509">
    <property type="component" value="Unassembled WGS sequence"/>
</dbReference>
<gene>
    <name evidence="1" type="ORF">O181_092144</name>
</gene>
<dbReference type="AlphaFoldDB" id="A0A9Q3IYX3"/>
<dbReference type="OrthoDB" id="3344688at2759"/>
<name>A0A9Q3IYX3_9BASI</name>
<comment type="caution">
    <text evidence="1">The sequence shown here is derived from an EMBL/GenBank/DDBJ whole genome shotgun (WGS) entry which is preliminary data.</text>
</comment>
<keyword evidence="2" id="KW-1185">Reference proteome</keyword>
<sequence length="198" mass="21988">MKDLGKLWYVLGMMVESNRKKHSLFLSQELYINNLLATFGMQDCKLVSNPQVPGSRLLPRADTNAPAAAINYRHAIGHLKYLVTCTRTDLACSASCLAQFLNDPSSEHEASFKHVLHYLSGTQTWGIPLVSWASTLWLPRTATPTGDQTLILGPFQEVVSSFTAWWEGKLPNGMLFLSPQLKWNTGQSPIAFKTYAGS</sequence>
<accession>A0A9Q3IYX3</accession>
<evidence type="ECO:0000313" key="1">
    <source>
        <dbReference type="EMBL" id="MBW0552429.1"/>
    </source>
</evidence>
<proteinExistence type="predicted"/>
<dbReference type="EMBL" id="AVOT02058569">
    <property type="protein sequence ID" value="MBW0552429.1"/>
    <property type="molecule type" value="Genomic_DNA"/>
</dbReference>
<organism evidence="1 2">
    <name type="scientific">Austropuccinia psidii MF-1</name>
    <dbReference type="NCBI Taxonomy" id="1389203"/>
    <lineage>
        <taxon>Eukaryota</taxon>
        <taxon>Fungi</taxon>
        <taxon>Dikarya</taxon>
        <taxon>Basidiomycota</taxon>
        <taxon>Pucciniomycotina</taxon>
        <taxon>Pucciniomycetes</taxon>
        <taxon>Pucciniales</taxon>
        <taxon>Sphaerophragmiaceae</taxon>
        <taxon>Austropuccinia</taxon>
    </lineage>
</organism>